<feature type="region of interest" description="Disordered" evidence="1">
    <location>
        <begin position="211"/>
        <end position="232"/>
    </location>
</feature>
<feature type="compositionally biased region" description="Basic and acidic residues" evidence="1">
    <location>
        <begin position="223"/>
        <end position="232"/>
    </location>
</feature>
<dbReference type="InterPro" id="IPR019027">
    <property type="entry name" value="Pilus_biogenesis_CpaD-related"/>
</dbReference>
<keyword evidence="4" id="KW-1185">Reference proteome</keyword>
<accession>A0ABQ0GUY5</accession>
<dbReference type="NCBIfam" id="TIGR02522">
    <property type="entry name" value="pilus_cpaD"/>
    <property type="match status" value="1"/>
</dbReference>
<dbReference type="Pfam" id="PF09476">
    <property type="entry name" value="Pilus_CpaD"/>
    <property type="match status" value="1"/>
</dbReference>
<keyword evidence="2" id="KW-0732">Signal</keyword>
<proteinExistence type="predicted"/>
<dbReference type="RefSeq" id="WP_407863480.1">
    <property type="nucleotide sequence ID" value="NZ_BAAFZP010000001.1"/>
</dbReference>
<evidence type="ECO:0000256" key="1">
    <source>
        <dbReference type="SAM" id="MobiDB-lite"/>
    </source>
</evidence>
<reference evidence="3 4" key="1">
    <citation type="submission" date="2024-10" db="EMBL/GenBank/DDBJ databases">
        <title>Isolation, draft genome sequencing and identification of Phyllobacterium sp. NSA23, isolated from leaf soil.</title>
        <authorList>
            <person name="Akita H."/>
        </authorList>
    </citation>
    <scope>NUCLEOTIDE SEQUENCE [LARGE SCALE GENOMIC DNA]</scope>
    <source>
        <strain evidence="3 4">NSA23</strain>
    </source>
</reference>
<feature type="chain" id="PRO_5047127831" evidence="2">
    <location>
        <begin position="29"/>
        <end position="232"/>
    </location>
</feature>
<name>A0ABQ0GUY5_9HYPH</name>
<gene>
    <name evidence="3" type="ORF">PPNSA23_04210</name>
</gene>
<sequence>MLRLKRSFRSRPALALLAALAISGCANRQNMTVSALPDDYRTNHPITIAERERVVDIPVAHGDRRLSPTQRSIVQNALVNYRANGSGMVYIMLPSGSPNEAAAYRLSTEIADVLRKGGVRPSNIATESYAVQSPDAAPVRISYYAMTAATTPCGRWPDDMLNTAENRHYTNFGCANQNNLAAQIANPADLLGPRAPGEIDATRRGNVISDYQDHSQSVSEIWQEPRSEQAEY</sequence>
<dbReference type="InterPro" id="IPR013361">
    <property type="entry name" value="Pilus_CpaD"/>
</dbReference>
<evidence type="ECO:0000313" key="4">
    <source>
        <dbReference type="Proteomes" id="UP001628091"/>
    </source>
</evidence>
<organism evidence="3 4">
    <name type="scientific">Phyllobacterium phragmitis</name>
    <dbReference type="NCBI Taxonomy" id="2670329"/>
    <lineage>
        <taxon>Bacteria</taxon>
        <taxon>Pseudomonadati</taxon>
        <taxon>Pseudomonadota</taxon>
        <taxon>Alphaproteobacteria</taxon>
        <taxon>Hyphomicrobiales</taxon>
        <taxon>Phyllobacteriaceae</taxon>
        <taxon>Phyllobacterium</taxon>
    </lineage>
</organism>
<feature type="signal peptide" evidence="2">
    <location>
        <begin position="1"/>
        <end position="28"/>
    </location>
</feature>
<evidence type="ECO:0000313" key="3">
    <source>
        <dbReference type="EMBL" id="GAB1580478.1"/>
    </source>
</evidence>
<dbReference type="EMBL" id="BAAFZP010000001">
    <property type="protein sequence ID" value="GAB1580478.1"/>
    <property type="molecule type" value="Genomic_DNA"/>
</dbReference>
<comment type="caution">
    <text evidence="3">The sequence shown here is derived from an EMBL/GenBank/DDBJ whole genome shotgun (WGS) entry which is preliminary data.</text>
</comment>
<dbReference type="PROSITE" id="PS51257">
    <property type="entry name" value="PROKAR_LIPOPROTEIN"/>
    <property type="match status" value="1"/>
</dbReference>
<dbReference type="Proteomes" id="UP001628091">
    <property type="component" value="Unassembled WGS sequence"/>
</dbReference>
<protein>
    <submittedName>
        <fullName evidence="3">CpaD family pilus assembly protein</fullName>
    </submittedName>
</protein>
<evidence type="ECO:0000256" key="2">
    <source>
        <dbReference type="SAM" id="SignalP"/>
    </source>
</evidence>